<feature type="signal peptide" evidence="3">
    <location>
        <begin position="1"/>
        <end position="29"/>
    </location>
</feature>
<feature type="chain" id="PRO_5035922591" description="Bifunctional inhibitor/plant lipid transfer protein/seed storage helical domain-containing protein" evidence="3">
    <location>
        <begin position="30"/>
        <end position="97"/>
    </location>
</feature>
<dbReference type="PANTHER" id="PTHR33214:SF69">
    <property type="entry name" value="BIFUNCTIONAL INHIBITOR_LIPID-TRANSFER PROTEIN_SEED STORAGE 2S ALBUMIN SUPERFAMILY PROTEIN"/>
    <property type="match status" value="1"/>
</dbReference>
<dbReference type="InterPro" id="IPR016140">
    <property type="entry name" value="Bifunc_inhib/LTP/seed_store"/>
</dbReference>
<sequence>MEMKMNMIGVAFCMVLVLLLSGMTQVSIAITCDPLELSACAGAITSSTAPSATCCNKLKEQRSCLCQYVKDPNLQKLVNSPNARNVGDICGTPFPRC</sequence>
<gene>
    <name evidence="5" type="ORF">CIPAW_05G241500</name>
</gene>
<feature type="domain" description="Bifunctional inhibitor/plant lipid transfer protein/seed storage helical" evidence="4">
    <location>
        <begin position="34"/>
        <end position="97"/>
    </location>
</feature>
<dbReference type="InterPro" id="IPR033872">
    <property type="entry name" value="nsLTP2"/>
</dbReference>
<keyword evidence="2" id="KW-0446">Lipid-binding</keyword>
<organism evidence="5 6">
    <name type="scientific">Carya illinoinensis</name>
    <name type="common">Pecan</name>
    <dbReference type="NCBI Taxonomy" id="32201"/>
    <lineage>
        <taxon>Eukaryota</taxon>
        <taxon>Viridiplantae</taxon>
        <taxon>Streptophyta</taxon>
        <taxon>Embryophyta</taxon>
        <taxon>Tracheophyta</taxon>
        <taxon>Spermatophyta</taxon>
        <taxon>Magnoliopsida</taxon>
        <taxon>eudicotyledons</taxon>
        <taxon>Gunneridae</taxon>
        <taxon>Pentapetalae</taxon>
        <taxon>rosids</taxon>
        <taxon>fabids</taxon>
        <taxon>Fagales</taxon>
        <taxon>Juglandaceae</taxon>
        <taxon>Carya</taxon>
    </lineage>
</organism>
<evidence type="ECO:0000313" key="5">
    <source>
        <dbReference type="EMBL" id="KAG6655798.1"/>
    </source>
</evidence>
<evidence type="ECO:0000313" key="6">
    <source>
        <dbReference type="Proteomes" id="UP000811609"/>
    </source>
</evidence>
<dbReference type="EMBL" id="CM031813">
    <property type="protein sequence ID" value="KAG6655798.1"/>
    <property type="molecule type" value="Genomic_DNA"/>
</dbReference>
<comment type="caution">
    <text evidence="5">The sequence shown here is derived from an EMBL/GenBank/DDBJ whole genome shotgun (WGS) entry which is preliminary data.</text>
</comment>
<proteinExistence type="predicted"/>
<keyword evidence="3" id="KW-0732">Signal</keyword>
<evidence type="ECO:0000256" key="3">
    <source>
        <dbReference type="SAM" id="SignalP"/>
    </source>
</evidence>
<evidence type="ECO:0000256" key="1">
    <source>
        <dbReference type="ARBA" id="ARBA00022448"/>
    </source>
</evidence>
<evidence type="ECO:0000256" key="2">
    <source>
        <dbReference type="ARBA" id="ARBA00023121"/>
    </source>
</evidence>
<evidence type="ECO:0000259" key="4">
    <source>
        <dbReference type="Pfam" id="PF00234"/>
    </source>
</evidence>
<protein>
    <recommendedName>
        <fullName evidence="4">Bifunctional inhibitor/plant lipid transfer protein/seed storage helical domain-containing protein</fullName>
    </recommendedName>
</protein>
<reference evidence="5" key="1">
    <citation type="submission" date="2020-12" db="EMBL/GenBank/DDBJ databases">
        <title>WGS assembly of Carya illinoinensis cv. Pawnee.</title>
        <authorList>
            <person name="Platts A."/>
            <person name="Shu S."/>
            <person name="Wright S."/>
            <person name="Barry K."/>
            <person name="Edger P."/>
            <person name="Pires J.C."/>
            <person name="Schmutz J."/>
        </authorList>
    </citation>
    <scope>NUCLEOTIDE SEQUENCE</scope>
    <source>
        <tissue evidence="5">Leaf</tissue>
    </source>
</reference>
<keyword evidence="1" id="KW-0813">Transport</keyword>
<accession>A0A8T1QLW4</accession>
<name>A0A8T1QLW4_CARIL</name>
<dbReference type="AlphaFoldDB" id="A0A8T1QLW4"/>
<dbReference type="Pfam" id="PF00234">
    <property type="entry name" value="Tryp_alpha_amyl"/>
    <property type="match status" value="1"/>
</dbReference>
<dbReference type="Proteomes" id="UP000811609">
    <property type="component" value="Chromosome 5"/>
</dbReference>
<dbReference type="PANTHER" id="PTHR33214">
    <property type="entry name" value="BIFUNCTIONAL INHIBITOR/LIPID-TRANSFER PROTEIN/SEED STORAGE 2S ALBUMIN SUPERFAMILY PROTEIN"/>
    <property type="match status" value="1"/>
</dbReference>
<keyword evidence="6" id="KW-1185">Reference proteome</keyword>
<dbReference type="GO" id="GO:0006869">
    <property type="term" value="P:lipid transport"/>
    <property type="evidence" value="ECO:0007669"/>
    <property type="project" value="InterPro"/>
</dbReference>
<dbReference type="CDD" id="cd01959">
    <property type="entry name" value="nsLTP2"/>
    <property type="match status" value="1"/>
</dbReference>
<dbReference type="GO" id="GO:0008289">
    <property type="term" value="F:lipid binding"/>
    <property type="evidence" value="ECO:0007669"/>
    <property type="project" value="UniProtKB-KW"/>
</dbReference>